<dbReference type="Gene3D" id="3.30.420.10">
    <property type="entry name" value="Ribonuclease H-like superfamily/Ribonuclease H"/>
    <property type="match status" value="1"/>
</dbReference>
<accession>A0A4Q0U834</accession>
<dbReference type="AlphaFoldDB" id="A0A4Q0U834"/>
<dbReference type="PANTHER" id="PTHR47765">
    <property type="entry name" value="3'-5' EXONUCLEASE DOMAIN-CONTAINING PROTEIN"/>
    <property type="match status" value="1"/>
</dbReference>
<dbReference type="Proteomes" id="UP000711407">
    <property type="component" value="Unassembled WGS sequence"/>
</dbReference>
<keyword evidence="1" id="KW-0378">Hydrolase</keyword>
<dbReference type="Pfam" id="PF01612">
    <property type="entry name" value="DNA_pol_A_exo1"/>
    <property type="match status" value="1"/>
</dbReference>
<comment type="caution">
    <text evidence="1">The sequence shown here is derived from an EMBL/GenBank/DDBJ whole genome shotgun (WGS) entry which is preliminary data.</text>
</comment>
<dbReference type="CDD" id="cd06141">
    <property type="entry name" value="WRN_exo"/>
    <property type="match status" value="1"/>
</dbReference>
<reference evidence="1" key="1">
    <citation type="journal article" date="2021" name="PeerJ">
        <title>Extensive microbial diversity within the chicken gut microbiome revealed by metagenomics and culture.</title>
        <authorList>
            <person name="Gilroy R."/>
            <person name="Ravi A."/>
            <person name="Getino M."/>
            <person name="Pursley I."/>
            <person name="Horton D.L."/>
            <person name="Alikhan N.F."/>
            <person name="Baker D."/>
            <person name="Gharbi K."/>
            <person name="Hall N."/>
            <person name="Watson M."/>
            <person name="Adriaenssens E.M."/>
            <person name="Foster-Nyarko E."/>
            <person name="Jarju S."/>
            <person name="Secka A."/>
            <person name="Antonio M."/>
            <person name="Oren A."/>
            <person name="Chaudhuri R.R."/>
            <person name="La Ragione R."/>
            <person name="Hildebrand F."/>
            <person name="Pallen M.J."/>
        </authorList>
    </citation>
    <scope>NUCLEOTIDE SEQUENCE</scope>
    <source>
        <strain evidence="1">4100</strain>
    </source>
</reference>
<proteinExistence type="predicted"/>
<dbReference type="SUPFAM" id="SSF53098">
    <property type="entry name" value="Ribonuclease H-like"/>
    <property type="match status" value="1"/>
</dbReference>
<keyword evidence="1" id="KW-0540">Nuclease</keyword>
<gene>
    <name evidence="1" type="ORF">K8V47_03200</name>
</gene>
<dbReference type="PANTHER" id="PTHR47765:SF2">
    <property type="entry name" value="EXONUCLEASE MUT-7 HOMOLOG"/>
    <property type="match status" value="1"/>
</dbReference>
<reference evidence="1" key="2">
    <citation type="submission" date="2021-09" db="EMBL/GenBank/DDBJ databases">
        <authorList>
            <person name="Gilroy R."/>
        </authorList>
    </citation>
    <scope>NUCLEOTIDE SEQUENCE</scope>
    <source>
        <strain evidence="1">4100</strain>
    </source>
</reference>
<dbReference type="InterPro" id="IPR012337">
    <property type="entry name" value="RNaseH-like_sf"/>
</dbReference>
<evidence type="ECO:0000313" key="1">
    <source>
        <dbReference type="EMBL" id="HJE38756.1"/>
    </source>
</evidence>
<dbReference type="InterPro" id="IPR052408">
    <property type="entry name" value="Exonuclease_MUT-7-like"/>
</dbReference>
<keyword evidence="1" id="KW-0269">Exonuclease</keyword>
<dbReference type="GO" id="GO:0006139">
    <property type="term" value="P:nucleobase-containing compound metabolic process"/>
    <property type="evidence" value="ECO:0007669"/>
    <property type="project" value="InterPro"/>
</dbReference>
<evidence type="ECO:0000313" key="2">
    <source>
        <dbReference type="Proteomes" id="UP000711407"/>
    </source>
</evidence>
<dbReference type="EMBL" id="DYXT01000020">
    <property type="protein sequence ID" value="HJE38756.1"/>
    <property type="molecule type" value="Genomic_DNA"/>
</dbReference>
<dbReference type="SMART" id="SM00474">
    <property type="entry name" value="35EXOc"/>
    <property type="match status" value="1"/>
</dbReference>
<dbReference type="InterPro" id="IPR036397">
    <property type="entry name" value="RNaseH_sf"/>
</dbReference>
<dbReference type="GO" id="GO:0003676">
    <property type="term" value="F:nucleic acid binding"/>
    <property type="evidence" value="ECO:0007669"/>
    <property type="project" value="InterPro"/>
</dbReference>
<organism evidence="1 2">
    <name type="scientific">Candidatus Amulumruptor caecigallinarius</name>
    <dbReference type="NCBI Taxonomy" id="2109911"/>
    <lineage>
        <taxon>Bacteria</taxon>
        <taxon>Pseudomonadati</taxon>
        <taxon>Bacteroidota</taxon>
        <taxon>Bacteroidia</taxon>
        <taxon>Bacteroidales</taxon>
        <taxon>Muribaculaceae</taxon>
        <taxon>Candidatus Amulumruptor</taxon>
    </lineage>
</organism>
<sequence length="220" mass="24684">MFDLRDFHIAITKDCLAAMPMVTFAGKISLVDTVEKAADALAYLRTQSRVGFDTETRPSFRKGQMNEVALMQVATLDRAFLFRLNNIGIDPVRDFLQDGDILKIGLSLRDDFQMLHRRGEFEPSGFVELQELVKQYGITDASLQKIYGIMFGGRISKSQRLSNWEAAELTQSQQVYAAIDAWACLRIYNTLEAGGFDPDESEFKQPVVEEAPQHLHAAGG</sequence>
<name>A0A4Q0U834_9BACT</name>
<dbReference type="GO" id="GO:0008408">
    <property type="term" value="F:3'-5' exonuclease activity"/>
    <property type="evidence" value="ECO:0007669"/>
    <property type="project" value="InterPro"/>
</dbReference>
<protein>
    <submittedName>
        <fullName evidence="1">3'-5' exonuclease domain-containing protein 2</fullName>
    </submittedName>
</protein>
<dbReference type="InterPro" id="IPR002562">
    <property type="entry name" value="3'-5'_exonuclease_dom"/>
</dbReference>